<sequence>MAVIASAQTTVVDLTDGYSVILSSEVYTFQGTTTAAKAGSTTTQVIALQGSTQIPASVTLSEVVSPSGVTVTKDSNATAPTLTIAVSSSVTAPGNVDIPVHVGDDIVVHKIFSFGIAFTGTTGNSGKGISGTPAVTYQASASGTTAPTGTWSATIPAVSASQYLWTRTVTTYTDSSTTTAYSVGMMGAKGDAGNNGKGISGTPAVTFQVGTSGTTPPTGTWGTSVPSVPAGQYLWTKTVTSYTDSTSTTAYSVAYAGTNGSDGADAITLTVTSSNGFIFRNTGIETVLTAHVYKAGVEVTGTALTALGTVKWYQDGGSTSVGSGVTYTIDAGDVSGKASYTAQLETA</sequence>
<dbReference type="Proteomes" id="UP000029082">
    <property type="component" value="Unassembled WGS sequence"/>
</dbReference>
<proteinExistence type="predicted"/>
<dbReference type="GeneID" id="93094906"/>
<dbReference type="OrthoDB" id="1949411at2"/>
<gene>
    <name evidence="1" type="ORF">BMON_1128</name>
</gene>
<evidence type="ECO:0000313" key="2">
    <source>
        <dbReference type="Proteomes" id="UP000029082"/>
    </source>
</evidence>
<dbReference type="EMBL" id="JGZE01000013">
    <property type="protein sequence ID" value="KFI76531.1"/>
    <property type="molecule type" value="Genomic_DNA"/>
</dbReference>
<dbReference type="STRING" id="1437603.GCA_000771525_00362"/>
<keyword evidence="2" id="KW-1185">Reference proteome</keyword>
<evidence type="ECO:0000313" key="1">
    <source>
        <dbReference type="EMBL" id="KFI76531.1"/>
    </source>
</evidence>
<name>A0A087BZT1_9BIFI</name>
<protein>
    <submittedName>
        <fullName evidence="1">Prophage protein</fullName>
    </submittedName>
</protein>
<organism evidence="1 2">
    <name type="scientific">Bifidobacterium mongoliense DSM 21395</name>
    <dbReference type="NCBI Taxonomy" id="1437603"/>
    <lineage>
        <taxon>Bacteria</taxon>
        <taxon>Bacillati</taxon>
        <taxon>Actinomycetota</taxon>
        <taxon>Actinomycetes</taxon>
        <taxon>Bifidobacteriales</taxon>
        <taxon>Bifidobacteriaceae</taxon>
        <taxon>Bifidobacterium</taxon>
    </lineage>
</organism>
<dbReference type="eggNOG" id="ENOG5031UNB">
    <property type="taxonomic scope" value="Bacteria"/>
</dbReference>
<reference evidence="1 2" key="1">
    <citation type="submission" date="2014-03" db="EMBL/GenBank/DDBJ databases">
        <title>Genomics of Bifidobacteria.</title>
        <authorList>
            <person name="Ventura M."/>
            <person name="Milani C."/>
            <person name="Lugli G.A."/>
        </authorList>
    </citation>
    <scope>NUCLEOTIDE SEQUENCE [LARGE SCALE GENOMIC DNA]</scope>
    <source>
        <strain evidence="1 2">DSM 21395</strain>
    </source>
</reference>
<dbReference type="RefSeq" id="WP_033513243.1">
    <property type="nucleotide sequence ID" value="NZ_JDUO01000011.1"/>
</dbReference>
<dbReference type="AlphaFoldDB" id="A0A087BZT1"/>
<accession>A0A087BZT1</accession>
<comment type="caution">
    <text evidence="1">The sequence shown here is derived from an EMBL/GenBank/DDBJ whole genome shotgun (WGS) entry which is preliminary data.</text>
</comment>